<dbReference type="PANTHER" id="PTHR47235">
    <property type="entry name" value="BLR6548 PROTEIN"/>
    <property type="match status" value="1"/>
</dbReference>
<dbReference type="CDD" id="cd19978">
    <property type="entry name" value="PBP1_ABC_ligand_binding-like"/>
    <property type="match status" value="1"/>
</dbReference>
<evidence type="ECO:0000256" key="1">
    <source>
        <dbReference type="ARBA" id="ARBA00010062"/>
    </source>
</evidence>
<feature type="domain" description="Leucine-binding protein" evidence="3">
    <location>
        <begin position="25"/>
        <end position="187"/>
    </location>
</feature>
<protein>
    <submittedName>
        <fullName evidence="4">ABC-type branched-chain amino acid transport system, periplasmic component</fullName>
    </submittedName>
</protein>
<dbReference type="Gene3D" id="3.40.50.2300">
    <property type="match status" value="2"/>
</dbReference>
<gene>
    <name evidence="4" type="ordered locus">AM1_4843</name>
</gene>
<proteinExistence type="inferred from homology"/>
<name>B0C3I0_ACAM1</name>
<organism evidence="4 5">
    <name type="scientific">Acaryochloris marina (strain MBIC 11017)</name>
    <dbReference type="NCBI Taxonomy" id="329726"/>
    <lineage>
        <taxon>Bacteria</taxon>
        <taxon>Bacillati</taxon>
        <taxon>Cyanobacteriota</taxon>
        <taxon>Cyanophyceae</taxon>
        <taxon>Acaryochloridales</taxon>
        <taxon>Acaryochloridaceae</taxon>
        <taxon>Acaryochloris</taxon>
    </lineage>
</organism>
<dbReference type="KEGG" id="amr:AM1_4843"/>
<comment type="similarity">
    <text evidence="1">Belongs to the leucine-binding protein family.</text>
</comment>
<evidence type="ECO:0000256" key="2">
    <source>
        <dbReference type="ARBA" id="ARBA00022729"/>
    </source>
</evidence>
<dbReference type="PANTHER" id="PTHR47235:SF1">
    <property type="entry name" value="BLR6548 PROTEIN"/>
    <property type="match status" value="1"/>
</dbReference>
<dbReference type="eggNOG" id="COG0683">
    <property type="taxonomic scope" value="Bacteria"/>
</dbReference>
<keyword evidence="2" id="KW-0732">Signal</keyword>
<evidence type="ECO:0000313" key="4">
    <source>
        <dbReference type="EMBL" id="ABW29814.1"/>
    </source>
</evidence>
<dbReference type="Pfam" id="PF13458">
    <property type="entry name" value="Peripla_BP_6"/>
    <property type="match status" value="1"/>
</dbReference>
<reference evidence="4 5" key="1">
    <citation type="journal article" date="2008" name="Proc. Natl. Acad. Sci. U.S.A.">
        <title>Niche adaptation and genome expansion in the chlorophyll d-producing cyanobacterium Acaryochloris marina.</title>
        <authorList>
            <person name="Swingley W.D."/>
            <person name="Chen M."/>
            <person name="Cheung P.C."/>
            <person name="Conrad A.L."/>
            <person name="Dejesa L.C."/>
            <person name="Hao J."/>
            <person name="Honchak B.M."/>
            <person name="Karbach L.E."/>
            <person name="Kurdoglu A."/>
            <person name="Lahiri S."/>
            <person name="Mastrian S.D."/>
            <person name="Miyashita H."/>
            <person name="Page L."/>
            <person name="Ramakrishna P."/>
            <person name="Satoh S."/>
            <person name="Sattley W.M."/>
            <person name="Shimada Y."/>
            <person name="Taylor H.L."/>
            <person name="Tomo T."/>
            <person name="Tsuchiya T."/>
            <person name="Wang Z.T."/>
            <person name="Raymond J."/>
            <person name="Mimuro M."/>
            <person name="Blankenship R.E."/>
            <person name="Touchman J.W."/>
        </authorList>
    </citation>
    <scope>NUCLEOTIDE SEQUENCE [LARGE SCALE GENOMIC DNA]</scope>
    <source>
        <strain evidence="5">MBIC 11017</strain>
    </source>
</reference>
<sequence>MALGWLPGCQLPRQTIPNEGASGSTITFGSVLALAGQEEGLGNRMKIGLETALKDQKVKGRSIRLIFKNDYYEPASTRQATQEIIQDQIFLMIGNVGTPTAKVSLPILAEQNIPAVGFFTGSGILRPGKGPIVNYRASYAQEIKAVVQLAIRNGVTPEQICAYVQNDSYGMSGLAGLKSALIAAKGDAAIIQSFEKILTMAGDNPQRNHIGPVGVYARNTPNVVPGYQSIKAWEKTSGVKCRLIVTVGSYSNIARFASHLQQQGEKRIISAVSFTGGDDFMLDLEEYGIRDRVIMTHVAPLLDSNLPIVQEARTKLENEFGHVSLEGYIVGKMTLRILKDIPGEITRESFMQQVARSQFDLGGVTINFVENHNQGSNLVILSYLTPEGFRTLDAATFKAMLQ</sequence>
<keyword evidence="5" id="KW-1185">Reference proteome</keyword>
<dbReference type="EMBL" id="CP000828">
    <property type="protein sequence ID" value="ABW29814.1"/>
    <property type="molecule type" value="Genomic_DNA"/>
</dbReference>
<evidence type="ECO:0000259" key="3">
    <source>
        <dbReference type="Pfam" id="PF13458"/>
    </source>
</evidence>
<dbReference type="HOGENOM" id="CLU_027128_7_1_3"/>
<dbReference type="Proteomes" id="UP000000268">
    <property type="component" value="Chromosome"/>
</dbReference>
<evidence type="ECO:0000313" key="5">
    <source>
        <dbReference type="Proteomes" id="UP000000268"/>
    </source>
</evidence>
<accession>B0C3I0</accession>
<dbReference type="AlphaFoldDB" id="B0C3I0"/>
<dbReference type="SUPFAM" id="SSF53822">
    <property type="entry name" value="Periplasmic binding protein-like I"/>
    <property type="match status" value="1"/>
</dbReference>
<dbReference type="STRING" id="329726.AM1_4843"/>
<dbReference type="InterPro" id="IPR028081">
    <property type="entry name" value="Leu-bd"/>
</dbReference>
<dbReference type="InterPro" id="IPR028082">
    <property type="entry name" value="Peripla_BP_I"/>
</dbReference>